<proteinExistence type="inferred from homology"/>
<dbReference type="Gene3D" id="1.10.1280.10">
    <property type="entry name" value="Di-copper center containing domain from catechol oxidase"/>
    <property type="match status" value="1"/>
</dbReference>
<gene>
    <name evidence="6" type="ordered locus">sce8942</name>
</gene>
<dbReference type="InterPro" id="IPR008922">
    <property type="entry name" value="Di-copper_centre_dom_sf"/>
</dbReference>
<evidence type="ECO:0000256" key="4">
    <source>
        <dbReference type="SAM" id="SignalP"/>
    </source>
</evidence>
<dbReference type="OrthoDB" id="2874181at2"/>
<sequence>MTCELHRRAFVRGIIAAASAAWLGLSLGCGADTPVDAGDASPEAPRIARKSASAMTSEEIDRFKRAYEYAVANGFFDVFNDEHYDHHRHRHHGADLQATSPMTVMVMDETSGYRLLPWHRAFLLEAEQMLRAALRQRDKEEGVDPSEADLLFIPYWDAAHDQDLPHWVHGFEPRGGTAVVPPGLPEGHAGYGKEVGERYEIVFARWPGKNLVFDTLQAPEHVGRILAERTFADFYDALDVTPELRIENYPKARAALDVLEVKLPESAAVKTLVDAFGGSPSSSQQGAETTNALFEIGWIGAVEAQKAAPDTELVGAVKDVYGLFNFMPHVRMHLWAGGLDPANADVRGTVTYFNELTVDPVFWMLHGELDRYWYTWEKTHADAPPLQGDDRSFNPLTASEGAWYGGGTTYTLDDLTAHDALPYVYDVLFDG</sequence>
<feature type="chain" id="PRO_5002735819" evidence="4">
    <location>
        <begin position="32"/>
        <end position="431"/>
    </location>
</feature>
<dbReference type="PANTHER" id="PTHR11474:SF126">
    <property type="entry name" value="TYROSINASE-LIKE PROTEIN TYR-1-RELATED"/>
    <property type="match status" value="1"/>
</dbReference>
<keyword evidence="3" id="KW-0186">Copper</keyword>
<dbReference type="PANTHER" id="PTHR11474">
    <property type="entry name" value="TYROSINASE FAMILY MEMBER"/>
    <property type="match status" value="1"/>
</dbReference>
<keyword evidence="6" id="KW-0560">Oxidoreductase</keyword>
<accession>A9G933</accession>
<dbReference type="EMBL" id="AM746676">
    <property type="protein sequence ID" value="CAN99114.1"/>
    <property type="molecule type" value="Genomic_DNA"/>
</dbReference>
<organism evidence="6 7">
    <name type="scientific">Sorangium cellulosum (strain So ce56)</name>
    <name type="common">Polyangium cellulosum (strain So ce56)</name>
    <dbReference type="NCBI Taxonomy" id="448385"/>
    <lineage>
        <taxon>Bacteria</taxon>
        <taxon>Pseudomonadati</taxon>
        <taxon>Myxococcota</taxon>
        <taxon>Polyangia</taxon>
        <taxon>Polyangiales</taxon>
        <taxon>Polyangiaceae</taxon>
        <taxon>Sorangium</taxon>
    </lineage>
</organism>
<evidence type="ECO:0000256" key="2">
    <source>
        <dbReference type="ARBA" id="ARBA00022723"/>
    </source>
</evidence>
<dbReference type="STRING" id="448385.sce8942"/>
<dbReference type="GO" id="GO:0046872">
    <property type="term" value="F:metal ion binding"/>
    <property type="evidence" value="ECO:0007669"/>
    <property type="project" value="UniProtKB-KW"/>
</dbReference>
<dbReference type="Proteomes" id="UP000002139">
    <property type="component" value="Chromosome"/>
</dbReference>
<evidence type="ECO:0000313" key="6">
    <source>
        <dbReference type="EMBL" id="CAN99114.1"/>
    </source>
</evidence>
<protein>
    <submittedName>
        <fullName evidence="6">Tyrosinase</fullName>
        <ecNumber evidence="6">1.14.18.1</ecNumber>
    </submittedName>
</protein>
<dbReference type="InterPro" id="IPR002227">
    <property type="entry name" value="Tyrosinase_Cu-bd"/>
</dbReference>
<dbReference type="PRINTS" id="PR00092">
    <property type="entry name" value="TYROSINASE"/>
</dbReference>
<keyword evidence="4" id="KW-0732">Signal</keyword>
<feature type="signal peptide" evidence="4">
    <location>
        <begin position="1"/>
        <end position="31"/>
    </location>
</feature>
<dbReference type="InterPro" id="IPR050316">
    <property type="entry name" value="Tyrosinase/Hemocyanin"/>
</dbReference>
<comment type="similarity">
    <text evidence="1">Belongs to the tyrosinase family.</text>
</comment>
<evidence type="ECO:0000259" key="5">
    <source>
        <dbReference type="PROSITE" id="PS00498"/>
    </source>
</evidence>
<dbReference type="EC" id="1.14.18.1" evidence="6"/>
<dbReference type="eggNOG" id="ENOG5031D59">
    <property type="taxonomic scope" value="Bacteria"/>
</dbReference>
<evidence type="ECO:0000256" key="1">
    <source>
        <dbReference type="ARBA" id="ARBA00009928"/>
    </source>
</evidence>
<dbReference type="RefSeq" id="WP_012241553.1">
    <property type="nucleotide sequence ID" value="NC_010162.1"/>
</dbReference>
<evidence type="ECO:0000313" key="7">
    <source>
        <dbReference type="Proteomes" id="UP000002139"/>
    </source>
</evidence>
<feature type="domain" description="Tyrosinase copper-binding" evidence="5">
    <location>
        <begin position="359"/>
        <end position="370"/>
    </location>
</feature>
<reference evidence="6 7" key="1">
    <citation type="journal article" date="2007" name="Nat. Biotechnol.">
        <title>Complete genome sequence of the myxobacterium Sorangium cellulosum.</title>
        <authorList>
            <person name="Schneiker S."/>
            <person name="Perlova O."/>
            <person name="Kaiser O."/>
            <person name="Gerth K."/>
            <person name="Alici A."/>
            <person name="Altmeyer M.O."/>
            <person name="Bartels D."/>
            <person name="Bekel T."/>
            <person name="Beyer S."/>
            <person name="Bode E."/>
            <person name="Bode H.B."/>
            <person name="Bolten C.J."/>
            <person name="Choudhuri J.V."/>
            <person name="Doss S."/>
            <person name="Elnakady Y.A."/>
            <person name="Frank B."/>
            <person name="Gaigalat L."/>
            <person name="Goesmann A."/>
            <person name="Groeger C."/>
            <person name="Gross F."/>
            <person name="Jelsbak L."/>
            <person name="Jelsbak L."/>
            <person name="Kalinowski J."/>
            <person name="Kegler C."/>
            <person name="Knauber T."/>
            <person name="Konietzny S."/>
            <person name="Kopp M."/>
            <person name="Krause L."/>
            <person name="Krug D."/>
            <person name="Linke B."/>
            <person name="Mahmud T."/>
            <person name="Martinez-Arias R."/>
            <person name="McHardy A.C."/>
            <person name="Merai M."/>
            <person name="Meyer F."/>
            <person name="Mormann S."/>
            <person name="Munoz-Dorado J."/>
            <person name="Perez J."/>
            <person name="Pradella S."/>
            <person name="Rachid S."/>
            <person name="Raddatz G."/>
            <person name="Rosenau F."/>
            <person name="Rueckert C."/>
            <person name="Sasse F."/>
            <person name="Scharfe M."/>
            <person name="Schuster S.C."/>
            <person name="Suen G."/>
            <person name="Treuner-Lange A."/>
            <person name="Velicer G.J."/>
            <person name="Vorholter F.-J."/>
            <person name="Weissman K.J."/>
            <person name="Welch R.D."/>
            <person name="Wenzel S.C."/>
            <person name="Whitworth D.E."/>
            <person name="Wilhelm S."/>
            <person name="Wittmann C."/>
            <person name="Bloecker H."/>
            <person name="Puehler A."/>
            <person name="Mueller R."/>
        </authorList>
    </citation>
    <scope>NUCLEOTIDE SEQUENCE [LARGE SCALE GENOMIC DNA]</scope>
    <source>
        <strain evidence="7">So ce56</strain>
    </source>
</reference>
<dbReference type="HOGENOM" id="CLU_636002_0_0_7"/>
<dbReference type="Pfam" id="PF00264">
    <property type="entry name" value="Tyrosinase"/>
    <property type="match status" value="1"/>
</dbReference>
<keyword evidence="2" id="KW-0479">Metal-binding</keyword>
<keyword evidence="7" id="KW-1185">Reference proteome</keyword>
<dbReference type="KEGG" id="scl:sce8942"/>
<evidence type="ECO:0000256" key="3">
    <source>
        <dbReference type="ARBA" id="ARBA00023008"/>
    </source>
</evidence>
<name>A9G933_SORC5</name>
<dbReference type="SUPFAM" id="SSF48056">
    <property type="entry name" value="Di-copper centre-containing domain"/>
    <property type="match status" value="1"/>
</dbReference>
<dbReference type="AlphaFoldDB" id="A9G933"/>
<dbReference type="PROSITE" id="PS00498">
    <property type="entry name" value="TYROSINASE_2"/>
    <property type="match status" value="1"/>
</dbReference>
<dbReference type="PROSITE" id="PS51257">
    <property type="entry name" value="PROKAR_LIPOPROTEIN"/>
    <property type="match status" value="1"/>
</dbReference>
<dbReference type="GO" id="GO:0004503">
    <property type="term" value="F:tyrosinase activity"/>
    <property type="evidence" value="ECO:0007669"/>
    <property type="project" value="UniProtKB-EC"/>
</dbReference>